<evidence type="ECO:0008006" key="3">
    <source>
        <dbReference type="Google" id="ProtNLM"/>
    </source>
</evidence>
<evidence type="ECO:0000313" key="1">
    <source>
        <dbReference type="EMBL" id="RRO04470.1"/>
    </source>
</evidence>
<evidence type="ECO:0000313" key="2">
    <source>
        <dbReference type="Proteomes" id="UP000256817"/>
    </source>
</evidence>
<protein>
    <recommendedName>
        <fullName evidence="3">MarR family transcriptional regulator</fullName>
    </recommendedName>
</protein>
<organism evidence="1 2">
    <name type="scientific">Pectobacterium aquaticum</name>
    <dbReference type="NCBI Taxonomy" id="2204145"/>
    <lineage>
        <taxon>Bacteria</taxon>
        <taxon>Pseudomonadati</taxon>
        <taxon>Pseudomonadota</taxon>
        <taxon>Gammaproteobacteria</taxon>
        <taxon>Enterobacterales</taxon>
        <taxon>Pectobacteriaceae</taxon>
        <taxon>Pectobacterium</taxon>
    </lineage>
</organism>
<dbReference type="EMBL" id="QHJW02000055">
    <property type="protein sequence ID" value="RRO04470.1"/>
    <property type="molecule type" value="Genomic_DNA"/>
</dbReference>
<sequence>MKKINKIKITILKTLFSASSRTLDSFSVFKRTKVPFSDFSRNVNELKETGYINVDGILLNITLSGRKLILTISNDHLDNPQKAWREVPKSMRGPKLDINYKYVPSIRLLSKKLKPSIDNK</sequence>
<accession>A0A3R8NL47</accession>
<dbReference type="Gene3D" id="1.10.10.10">
    <property type="entry name" value="Winged helix-like DNA-binding domain superfamily/Winged helix DNA-binding domain"/>
    <property type="match status" value="1"/>
</dbReference>
<keyword evidence="2" id="KW-1185">Reference proteome</keyword>
<gene>
    <name evidence="1" type="ORF">DMB85_018355</name>
</gene>
<dbReference type="Proteomes" id="UP000256817">
    <property type="component" value="Unassembled WGS sequence"/>
</dbReference>
<dbReference type="RefSeq" id="WP_116238176.1">
    <property type="nucleotide sequence ID" value="NZ_QHJW02000055.1"/>
</dbReference>
<dbReference type="InterPro" id="IPR036388">
    <property type="entry name" value="WH-like_DNA-bd_sf"/>
</dbReference>
<proteinExistence type="predicted"/>
<name>A0A3R8NL47_9GAMM</name>
<reference evidence="1" key="1">
    <citation type="submission" date="2018-11" db="EMBL/GenBank/DDBJ databases">
        <title>Draft genome sequences of proposed Pectobacterium aquaticum sp. nov. isolated in France from fresh water.</title>
        <authorList>
            <person name="Pedron J."/>
            <person name="Barny M.A."/>
        </authorList>
    </citation>
    <scope>NUCLEOTIDE SEQUENCE [LARGE SCALE GENOMIC DNA]</scope>
    <source>
        <strain evidence="1">A35-S23-M15</strain>
    </source>
</reference>
<comment type="caution">
    <text evidence="1">The sequence shown here is derived from an EMBL/GenBank/DDBJ whole genome shotgun (WGS) entry which is preliminary data.</text>
</comment>